<protein>
    <submittedName>
        <fullName evidence="1">Uncharacterized protein</fullName>
    </submittedName>
</protein>
<accession>A0AA35X3F4</accession>
<dbReference type="Proteomes" id="UP001174909">
    <property type="component" value="Unassembled WGS sequence"/>
</dbReference>
<organism evidence="1 2">
    <name type="scientific">Geodia barretti</name>
    <name type="common">Barrett's horny sponge</name>
    <dbReference type="NCBI Taxonomy" id="519541"/>
    <lineage>
        <taxon>Eukaryota</taxon>
        <taxon>Metazoa</taxon>
        <taxon>Porifera</taxon>
        <taxon>Demospongiae</taxon>
        <taxon>Heteroscleromorpha</taxon>
        <taxon>Tetractinellida</taxon>
        <taxon>Astrophorina</taxon>
        <taxon>Geodiidae</taxon>
        <taxon>Geodia</taxon>
    </lineage>
</organism>
<name>A0AA35X3F4_GEOBA</name>
<keyword evidence="2" id="KW-1185">Reference proteome</keyword>
<gene>
    <name evidence="1" type="ORF">GBAR_LOCUS23673</name>
</gene>
<sequence length="48" mass="5649">MDNIQRYPVTYQAVFPWQKTDWERGQNTLSLPKLATGYRKSSSRLCDV</sequence>
<evidence type="ECO:0000313" key="1">
    <source>
        <dbReference type="EMBL" id="CAI8042699.1"/>
    </source>
</evidence>
<comment type="caution">
    <text evidence="1">The sequence shown here is derived from an EMBL/GenBank/DDBJ whole genome shotgun (WGS) entry which is preliminary data.</text>
</comment>
<reference evidence="1" key="1">
    <citation type="submission" date="2023-03" db="EMBL/GenBank/DDBJ databases">
        <authorList>
            <person name="Steffen K."/>
            <person name="Cardenas P."/>
        </authorList>
    </citation>
    <scope>NUCLEOTIDE SEQUENCE</scope>
</reference>
<proteinExistence type="predicted"/>
<feature type="non-terminal residue" evidence="1">
    <location>
        <position position="48"/>
    </location>
</feature>
<dbReference type="AlphaFoldDB" id="A0AA35X3F4"/>
<evidence type="ECO:0000313" key="2">
    <source>
        <dbReference type="Proteomes" id="UP001174909"/>
    </source>
</evidence>
<dbReference type="EMBL" id="CASHTH010003281">
    <property type="protein sequence ID" value="CAI8042699.1"/>
    <property type="molecule type" value="Genomic_DNA"/>
</dbReference>